<evidence type="ECO:0000256" key="7">
    <source>
        <dbReference type="ARBA" id="ARBA00023277"/>
    </source>
</evidence>
<comment type="catalytic activity">
    <reaction evidence="12">
        <text>L-seryl-[protein] + GDP-beta-L-fucose = 3-O-(alpha-L-fucosyl)-L-seryl-[protein] + GDP + H(+)</text>
        <dbReference type="Rhea" id="RHEA:63644"/>
        <dbReference type="Rhea" id="RHEA-COMP:9863"/>
        <dbReference type="Rhea" id="RHEA-COMP:17914"/>
        <dbReference type="ChEBI" id="CHEBI:15378"/>
        <dbReference type="ChEBI" id="CHEBI:29999"/>
        <dbReference type="ChEBI" id="CHEBI:57273"/>
        <dbReference type="ChEBI" id="CHEBI:58189"/>
        <dbReference type="ChEBI" id="CHEBI:189632"/>
        <dbReference type="EC" id="2.4.1.221"/>
    </reaction>
    <physiologicalReaction direction="left-to-right" evidence="12">
        <dbReference type="Rhea" id="RHEA:63645"/>
    </physiologicalReaction>
</comment>
<dbReference type="GeneID" id="101857613"/>
<evidence type="ECO:0000256" key="8">
    <source>
        <dbReference type="ARBA" id="ARBA00025803"/>
    </source>
</evidence>
<dbReference type="EC" id="2.4.1.221" evidence="3"/>
<accession>A0ABM0K8Y0</accession>
<comment type="similarity">
    <text evidence="8">Belongs to the glycosyltransferase 68 family.</text>
</comment>
<gene>
    <name evidence="15" type="primary">LOC101857613</name>
</gene>
<proteinExistence type="inferred from homology"/>
<dbReference type="InterPro" id="IPR019378">
    <property type="entry name" value="GDP-Fuc_O-FucTrfase"/>
</dbReference>
<dbReference type="Gene3D" id="3.40.50.11340">
    <property type="match status" value="1"/>
</dbReference>
<evidence type="ECO:0000256" key="9">
    <source>
        <dbReference type="ARBA" id="ARBA00026232"/>
    </source>
</evidence>
<evidence type="ECO:0000256" key="11">
    <source>
        <dbReference type="ARBA" id="ARBA00047273"/>
    </source>
</evidence>
<dbReference type="InterPro" id="IPR045130">
    <property type="entry name" value="OFUT2-like"/>
</dbReference>
<evidence type="ECO:0000313" key="14">
    <source>
        <dbReference type="Proteomes" id="UP000694888"/>
    </source>
</evidence>
<evidence type="ECO:0000313" key="15">
    <source>
        <dbReference type="RefSeq" id="XP_005111664.1"/>
    </source>
</evidence>
<evidence type="ECO:0000256" key="5">
    <source>
        <dbReference type="ARBA" id="ARBA00022824"/>
    </source>
</evidence>
<comment type="catalytic activity">
    <reaction evidence="11">
        <text>L-threonyl-[protein] + GDP-beta-L-fucose = 3-O-(alpha-L-fucosyl)-L-threonyl-[protein] + GDP + H(+)</text>
        <dbReference type="Rhea" id="RHEA:70491"/>
        <dbReference type="Rhea" id="RHEA-COMP:11060"/>
        <dbReference type="Rhea" id="RHEA-COMP:17915"/>
        <dbReference type="ChEBI" id="CHEBI:15378"/>
        <dbReference type="ChEBI" id="CHEBI:30013"/>
        <dbReference type="ChEBI" id="CHEBI:57273"/>
        <dbReference type="ChEBI" id="CHEBI:58189"/>
        <dbReference type="ChEBI" id="CHEBI:189631"/>
        <dbReference type="EC" id="2.4.1.221"/>
    </reaction>
    <physiologicalReaction direction="left-to-right" evidence="11">
        <dbReference type="Rhea" id="RHEA:70492"/>
    </physiologicalReaction>
</comment>
<keyword evidence="7" id="KW-0119">Carbohydrate metabolism</keyword>
<comment type="subcellular location">
    <subcellularLocation>
        <location evidence="1">Endoplasmic reticulum</location>
    </subcellularLocation>
</comment>
<dbReference type="RefSeq" id="XP_005111664.1">
    <property type="nucleotide sequence ID" value="XM_005111607.3"/>
</dbReference>
<dbReference type="CDD" id="cd11298">
    <property type="entry name" value="O-FucT-2"/>
    <property type="match status" value="1"/>
</dbReference>
<reference evidence="15" key="1">
    <citation type="submission" date="2025-08" db="UniProtKB">
        <authorList>
            <consortium name="RefSeq"/>
        </authorList>
    </citation>
    <scope>IDENTIFICATION</scope>
</reference>
<name>A0ABM0K8Y0_APLCA</name>
<keyword evidence="14" id="KW-1185">Reference proteome</keyword>
<keyword evidence="4" id="KW-0808">Transferase</keyword>
<feature type="signal peptide" evidence="13">
    <location>
        <begin position="1"/>
        <end position="29"/>
    </location>
</feature>
<dbReference type="Pfam" id="PF10250">
    <property type="entry name" value="O-FucT"/>
    <property type="match status" value="1"/>
</dbReference>
<organism evidence="14 15">
    <name type="scientific">Aplysia californica</name>
    <name type="common">California sea hare</name>
    <dbReference type="NCBI Taxonomy" id="6500"/>
    <lineage>
        <taxon>Eukaryota</taxon>
        <taxon>Metazoa</taxon>
        <taxon>Spiralia</taxon>
        <taxon>Lophotrochozoa</taxon>
        <taxon>Mollusca</taxon>
        <taxon>Gastropoda</taxon>
        <taxon>Heterobranchia</taxon>
        <taxon>Euthyneura</taxon>
        <taxon>Tectipleura</taxon>
        <taxon>Aplysiida</taxon>
        <taxon>Aplysioidea</taxon>
        <taxon>Aplysiidae</taxon>
        <taxon>Aplysia</taxon>
    </lineage>
</organism>
<dbReference type="Proteomes" id="UP000694888">
    <property type="component" value="Unplaced"/>
</dbReference>
<dbReference type="PANTHER" id="PTHR13398">
    <property type="entry name" value="GDP-FUCOSE PROTEIN O-FUCOSYLTRANSFERASE 2"/>
    <property type="match status" value="1"/>
</dbReference>
<sequence length="443" mass="52735">MGSVKVSVRGCRPQLLFPVLLLWALAAHAEDVLYDDNFEPDSSKFKLVVDEAKAPRYLLYDVNPGEGFNLRRDVYMRIAVLVRNLNEDSPWILVLPPWGRMYHWKSKDVGQQIRIPWSTFFDLESLRRFVPVMEFADFLKISPSKEINEVYYLQNYKEGWDKWEEKMDKRPCIFNPYYFDSEQDRWHGWFFGYEEEVWTKKLECLSVMGHASFLKPFLTQNRTARSIMLDRAEIVLHDRYGDSVFWQARRSMRFAQQLRDIADDFRREFLDSTDEKDETVLDDDWTQMKRNHGDAKGGPYLSVHLRREDFVRSRRKDIPSLEHAAKQIKKLMTKLKLKRVFIATDAPQNEFGELKSYLEEYQVYRFTPTPEVKSKYKDGGVAIIDQWICAHAKYFVGSRESTFSFRIQDEREILGFDPEKTFNRLCNEEDKECEQPAKWKIVY</sequence>
<evidence type="ECO:0000256" key="12">
    <source>
        <dbReference type="ARBA" id="ARBA00048647"/>
    </source>
</evidence>
<evidence type="ECO:0000256" key="4">
    <source>
        <dbReference type="ARBA" id="ARBA00022679"/>
    </source>
</evidence>
<evidence type="ECO:0000256" key="10">
    <source>
        <dbReference type="ARBA" id="ARBA00033083"/>
    </source>
</evidence>
<comment type="pathway">
    <text evidence="2">Protein modification; protein glycosylation.</text>
</comment>
<evidence type="ECO:0000256" key="3">
    <source>
        <dbReference type="ARBA" id="ARBA00012196"/>
    </source>
</evidence>
<evidence type="ECO:0000256" key="6">
    <source>
        <dbReference type="ARBA" id="ARBA00023253"/>
    </source>
</evidence>
<evidence type="ECO:0000256" key="2">
    <source>
        <dbReference type="ARBA" id="ARBA00004922"/>
    </source>
</evidence>
<keyword evidence="5" id="KW-0256">Endoplasmic reticulum</keyword>
<dbReference type="PANTHER" id="PTHR13398:SF0">
    <property type="entry name" value="GDP-FUCOSE PROTEIN O-FUCOSYLTRANSFERASE 2"/>
    <property type="match status" value="1"/>
</dbReference>
<evidence type="ECO:0000256" key="13">
    <source>
        <dbReference type="SAM" id="SignalP"/>
    </source>
</evidence>
<keyword evidence="6" id="KW-0294">Fucose metabolism</keyword>
<keyword evidence="13" id="KW-0732">Signal</keyword>
<evidence type="ECO:0000256" key="1">
    <source>
        <dbReference type="ARBA" id="ARBA00004240"/>
    </source>
</evidence>
<protein>
    <recommendedName>
        <fullName evidence="9">GDP-fucose protein O-fucosyltransferase 2</fullName>
        <ecNumber evidence="3">2.4.1.221</ecNumber>
    </recommendedName>
    <alternativeName>
        <fullName evidence="10">Peptide-O-fucosyltransferase 2</fullName>
    </alternativeName>
</protein>
<dbReference type="Gene3D" id="3.40.50.11350">
    <property type="match status" value="1"/>
</dbReference>
<feature type="chain" id="PRO_5045235400" description="GDP-fucose protein O-fucosyltransferase 2" evidence="13">
    <location>
        <begin position="30"/>
        <end position="443"/>
    </location>
</feature>